<dbReference type="Gene3D" id="3.40.50.300">
    <property type="entry name" value="P-loop containing nucleotide triphosphate hydrolases"/>
    <property type="match status" value="1"/>
</dbReference>
<organism evidence="9 10">
    <name type="scientific">Sulfitobacter profundi</name>
    <dbReference type="NCBI Taxonomy" id="2679961"/>
    <lineage>
        <taxon>Bacteria</taxon>
        <taxon>Pseudomonadati</taxon>
        <taxon>Pseudomonadota</taxon>
        <taxon>Alphaproteobacteria</taxon>
        <taxon>Rhodobacterales</taxon>
        <taxon>Roseobacteraceae</taxon>
        <taxon>Sulfitobacter</taxon>
    </lineage>
</organism>
<dbReference type="Pfam" id="PF00005">
    <property type="entry name" value="ABC_tran"/>
    <property type="match status" value="1"/>
</dbReference>
<sequence>MIDLSNLSVHFGHAAALRDANLVIERGDRLGVVGESGSGKTLLALCLMGMAPDSARLTGQLRIDGQDMARAAERDWQRLRSRRVAMVFQEPMAALNPLRRVGDTVMEPMLLHDGLTRRAARARALSLFEEVGIPDPDRRLRQFPHEMSGGQRQRVLIALALACNPMLLIADEPTTALDANVALRITDLLQRLARERQMALVFISHDLAAVARATEDIVVMYAGDMVERGHTAKVLGAPAHPYTKGLLGARPDAGVAGRDAQGKRRRLPTIPGTVPPLHALPLGCRFSGRCPAELPHCATQRPAFAQTETGRGAACHLLTEPRHD</sequence>
<dbReference type="InterPro" id="IPR013563">
    <property type="entry name" value="Oligopep_ABC_C"/>
</dbReference>
<keyword evidence="7" id="KW-0472">Membrane</keyword>
<comment type="caution">
    <text evidence="9">The sequence shown here is derived from an EMBL/GenBank/DDBJ whole genome shotgun (WGS) entry which is preliminary data.</text>
</comment>
<keyword evidence="4" id="KW-1003">Cell membrane</keyword>
<dbReference type="GO" id="GO:0005524">
    <property type="term" value="F:ATP binding"/>
    <property type="evidence" value="ECO:0007669"/>
    <property type="project" value="UniProtKB-KW"/>
</dbReference>
<accession>A0ABW1YWG5</accession>
<dbReference type="InterPro" id="IPR050388">
    <property type="entry name" value="ABC_Ni/Peptide_Import"/>
</dbReference>
<dbReference type="PANTHER" id="PTHR43297">
    <property type="entry name" value="OLIGOPEPTIDE TRANSPORT ATP-BINDING PROTEIN APPD"/>
    <property type="match status" value="1"/>
</dbReference>
<evidence type="ECO:0000256" key="2">
    <source>
        <dbReference type="ARBA" id="ARBA00005417"/>
    </source>
</evidence>
<dbReference type="InterPro" id="IPR003439">
    <property type="entry name" value="ABC_transporter-like_ATP-bd"/>
</dbReference>
<evidence type="ECO:0000313" key="9">
    <source>
        <dbReference type="EMBL" id="MFC6641582.1"/>
    </source>
</evidence>
<dbReference type="PROSITE" id="PS50893">
    <property type="entry name" value="ABC_TRANSPORTER_2"/>
    <property type="match status" value="1"/>
</dbReference>
<name>A0ABW1YWG5_9RHOB</name>
<comment type="subcellular location">
    <subcellularLocation>
        <location evidence="1">Cell inner membrane</location>
        <topology evidence="1">Peripheral membrane protein</topology>
    </subcellularLocation>
</comment>
<dbReference type="InterPro" id="IPR027417">
    <property type="entry name" value="P-loop_NTPase"/>
</dbReference>
<dbReference type="RefSeq" id="WP_132443905.1">
    <property type="nucleotide sequence ID" value="NZ_JBHSWA010000001.1"/>
</dbReference>
<keyword evidence="3" id="KW-0813">Transport</keyword>
<proteinExistence type="inferred from homology"/>
<evidence type="ECO:0000256" key="1">
    <source>
        <dbReference type="ARBA" id="ARBA00004417"/>
    </source>
</evidence>
<protein>
    <submittedName>
        <fullName evidence="9">ABC transporter ATP-binding protein</fullName>
    </submittedName>
</protein>
<dbReference type="CDD" id="cd03257">
    <property type="entry name" value="ABC_NikE_OppD_transporters"/>
    <property type="match status" value="1"/>
</dbReference>
<evidence type="ECO:0000256" key="6">
    <source>
        <dbReference type="ARBA" id="ARBA00022840"/>
    </source>
</evidence>
<dbReference type="NCBIfam" id="TIGR01727">
    <property type="entry name" value="oligo_HPY"/>
    <property type="match status" value="1"/>
</dbReference>
<dbReference type="PANTHER" id="PTHR43297:SF2">
    <property type="entry name" value="DIPEPTIDE TRANSPORT ATP-BINDING PROTEIN DPPD"/>
    <property type="match status" value="1"/>
</dbReference>
<dbReference type="SMART" id="SM00382">
    <property type="entry name" value="AAA"/>
    <property type="match status" value="1"/>
</dbReference>
<dbReference type="SUPFAM" id="SSF52540">
    <property type="entry name" value="P-loop containing nucleoside triphosphate hydrolases"/>
    <property type="match status" value="1"/>
</dbReference>
<dbReference type="InterPro" id="IPR017871">
    <property type="entry name" value="ABC_transporter-like_CS"/>
</dbReference>
<evidence type="ECO:0000256" key="5">
    <source>
        <dbReference type="ARBA" id="ARBA00022741"/>
    </source>
</evidence>
<reference evidence="10" key="1">
    <citation type="journal article" date="2019" name="Int. J. Syst. Evol. Microbiol.">
        <title>The Global Catalogue of Microorganisms (GCM) 10K type strain sequencing project: providing services to taxonomists for standard genome sequencing and annotation.</title>
        <authorList>
            <consortium name="The Broad Institute Genomics Platform"/>
            <consortium name="The Broad Institute Genome Sequencing Center for Infectious Disease"/>
            <person name="Wu L."/>
            <person name="Ma J."/>
        </authorList>
    </citation>
    <scope>NUCLEOTIDE SEQUENCE [LARGE SCALE GENOMIC DNA]</scope>
    <source>
        <strain evidence="10">NBRC 111368</strain>
    </source>
</reference>
<comment type="similarity">
    <text evidence="2">Belongs to the ABC transporter superfamily.</text>
</comment>
<evidence type="ECO:0000259" key="8">
    <source>
        <dbReference type="PROSITE" id="PS50893"/>
    </source>
</evidence>
<dbReference type="Pfam" id="PF08352">
    <property type="entry name" value="oligo_HPY"/>
    <property type="match status" value="1"/>
</dbReference>
<feature type="domain" description="ABC transporter" evidence="8">
    <location>
        <begin position="2"/>
        <end position="247"/>
    </location>
</feature>
<keyword evidence="6 9" id="KW-0067">ATP-binding</keyword>
<gene>
    <name evidence="9" type="ORF">ACFQAU_07430</name>
</gene>
<keyword evidence="5" id="KW-0547">Nucleotide-binding</keyword>
<evidence type="ECO:0000256" key="3">
    <source>
        <dbReference type="ARBA" id="ARBA00022448"/>
    </source>
</evidence>
<dbReference type="EMBL" id="JBHSWA010000001">
    <property type="protein sequence ID" value="MFC6641582.1"/>
    <property type="molecule type" value="Genomic_DNA"/>
</dbReference>
<evidence type="ECO:0000313" key="10">
    <source>
        <dbReference type="Proteomes" id="UP001596403"/>
    </source>
</evidence>
<dbReference type="InterPro" id="IPR003593">
    <property type="entry name" value="AAA+_ATPase"/>
</dbReference>
<keyword evidence="10" id="KW-1185">Reference proteome</keyword>
<evidence type="ECO:0000256" key="7">
    <source>
        <dbReference type="ARBA" id="ARBA00023136"/>
    </source>
</evidence>
<evidence type="ECO:0000256" key="4">
    <source>
        <dbReference type="ARBA" id="ARBA00022475"/>
    </source>
</evidence>
<dbReference type="PROSITE" id="PS00211">
    <property type="entry name" value="ABC_TRANSPORTER_1"/>
    <property type="match status" value="1"/>
</dbReference>
<dbReference type="Proteomes" id="UP001596403">
    <property type="component" value="Unassembled WGS sequence"/>
</dbReference>